<dbReference type="PANTHER" id="PTHR42776:SF27">
    <property type="entry name" value="DIPEPTIDYL PEPTIDASE FAMILY MEMBER 6"/>
    <property type="match status" value="1"/>
</dbReference>
<evidence type="ECO:0000313" key="7">
    <source>
        <dbReference type="Proteomes" id="UP000324269"/>
    </source>
</evidence>
<evidence type="ECO:0000259" key="5">
    <source>
        <dbReference type="Pfam" id="PF00326"/>
    </source>
</evidence>
<dbReference type="RefSeq" id="WP_148969961.1">
    <property type="nucleotide sequence ID" value="NZ_JBNIKW010000007.1"/>
</dbReference>
<keyword evidence="3" id="KW-0378">Hydrolase</keyword>
<sequence>MDRNEKTYLSIEELLSIPTISGLNISEDGINVAFVKNTADWEDNTYRNHIWIYEKNKGVCYAFTTNGVEGTCPLWSPDSKHIAYLRSVGDGDKKNQIFVESIDGDGRVQMTDEIEGVSQFKWDPTGKGFYYVTQSRESEEIKKRSKTYGDFHHVGREYKNDCLWYVELKDSTRLDENVPYQLTDGRDFHIHEFNISHNGEKVVLMATASPDGEGGQNGELYILDRQSGELQKLSGDKLLGGNVCFSPHGNKICYSASIREKEYYKTHIMDSTLEIYDLMSGQRIQPLIDFDRTVTPICWTAKGILLMWQDKTNYLIGLLTEDGKLNMLSETTECCIMEASMTRDGNHLSYLKAAPNETFEVYLDNEKITNENGLFEGKLKSNREIISWNSSDNLEIEGVLTTPIDVDWNKKYPLLVFIHGGPAWASFPIHSSCFNEKYPVESFIEKGFIVLEPNYRGSSGYGNDFLMANYRNLGISDYQDVISGVDALVDRGIADKDRVGVMGWSQGGFISAFCSTYSDRFKATSVGGGITNWITNYVNTDLPSFIRMHVGNTPWNDKEIFAKSSPMTYIQSACTPTLIQHGEKDARVPVSNAYELYKGLRDMGVDTELVTFKGMGYSSEKPGIHRAIMKQNLMWFSHYILGESMDGFRVL</sequence>
<dbReference type="GO" id="GO:0006508">
    <property type="term" value="P:proteolysis"/>
    <property type="evidence" value="ECO:0007669"/>
    <property type="project" value="UniProtKB-KW"/>
</dbReference>
<comment type="similarity">
    <text evidence="1">Belongs to the peptidase S9C family.</text>
</comment>
<dbReference type="InterPro" id="IPR001375">
    <property type="entry name" value="Peptidase_S9_cat"/>
</dbReference>
<reference evidence="6 7" key="1">
    <citation type="submission" date="2019-08" db="EMBL/GenBank/DDBJ databases">
        <title>Bacillus genomes from the desert of Cuatro Cienegas, Coahuila.</title>
        <authorList>
            <person name="Olmedo-Alvarez G."/>
        </authorList>
    </citation>
    <scope>NUCLEOTIDE SEQUENCE [LARGE SCALE GENOMIC DNA]</scope>
    <source>
        <strain evidence="6 7">CH87b_3T</strain>
    </source>
</reference>
<gene>
    <name evidence="6" type="ORF">FZC85_09170</name>
</gene>
<dbReference type="OrthoDB" id="108903at2"/>
<keyword evidence="4" id="KW-0720">Serine protease</keyword>
<dbReference type="Pfam" id="PF00326">
    <property type="entry name" value="Peptidase_S9"/>
    <property type="match status" value="1"/>
</dbReference>
<evidence type="ECO:0000256" key="2">
    <source>
        <dbReference type="ARBA" id="ARBA00022670"/>
    </source>
</evidence>
<keyword evidence="2" id="KW-0645">Protease</keyword>
<dbReference type="FunFam" id="3.40.50.1820:FF:000028">
    <property type="entry name" value="S9 family peptidase"/>
    <property type="match status" value="1"/>
</dbReference>
<dbReference type="Gene3D" id="3.40.50.1820">
    <property type="entry name" value="alpha/beta hydrolase"/>
    <property type="match status" value="1"/>
</dbReference>
<feature type="domain" description="Peptidase S9 prolyl oligopeptidase catalytic" evidence="5">
    <location>
        <begin position="442"/>
        <end position="640"/>
    </location>
</feature>
<evidence type="ECO:0000256" key="3">
    <source>
        <dbReference type="ARBA" id="ARBA00022801"/>
    </source>
</evidence>
<dbReference type="EMBL" id="VTEZ01000002">
    <property type="protein sequence ID" value="TYS87141.1"/>
    <property type="molecule type" value="Genomic_DNA"/>
</dbReference>
<organism evidence="6 7">
    <name type="scientific">Rossellomorea aquimaris</name>
    <dbReference type="NCBI Taxonomy" id="189382"/>
    <lineage>
        <taxon>Bacteria</taxon>
        <taxon>Bacillati</taxon>
        <taxon>Bacillota</taxon>
        <taxon>Bacilli</taxon>
        <taxon>Bacillales</taxon>
        <taxon>Bacillaceae</taxon>
        <taxon>Rossellomorea</taxon>
    </lineage>
</organism>
<evidence type="ECO:0000313" key="6">
    <source>
        <dbReference type="EMBL" id="TYS87141.1"/>
    </source>
</evidence>
<dbReference type="SUPFAM" id="SSF82171">
    <property type="entry name" value="DPP6 N-terminal domain-like"/>
    <property type="match status" value="1"/>
</dbReference>
<dbReference type="Pfam" id="PF07676">
    <property type="entry name" value="PD40"/>
    <property type="match status" value="1"/>
</dbReference>
<dbReference type="InterPro" id="IPR011042">
    <property type="entry name" value="6-blade_b-propeller_TolB-like"/>
</dbReference>
<accession>A0A5D4UJ59</accession>
<dbReference type="SUPFAM" id="SSF53474">
    <property type="entry name" value="alpha/beta-Hydrolases"/>
    <property type="match status" value="1"/>
</dbReference>
<dbReference type="InterPro" id="IPR029058">
    <property type="entry name" value="AB_hydrolase_fold"/>
</dbReference>
<dbReference type="InterPro" id="IPR011659">
    <property type="entry name" value="WD40"/>
</dbReference>
<evidence type="ECO:0000256" key="4">
    <source>
        <dbReference type="ARBA" id="ARBA00022825"/>
    </source>
</evidence>
<dbReference type="AlphaFoldDB" id="A0A5D4UJ59"/>
<dbReference type="GO" id="GO:0004252">
    <property type="term" value="F:serine-type endopeptidase activity"/>
    <property type="evidence" value="ECO:0007669"/>
    <property type="project" value="TreeGrafter"/>
</dbReference>
<dbReference type="Gene3D" id="2.120.10.30">
    <property type="entry name" value="TolB, C-terminal domain"/>
    <property type="match status" value="2"/>
</dbReference>
<comment type="caution">
    <text evidence="6">The sequence shown here is derived from an EMBL/GenBank/DDBJ whole genome shotgun (WGS) entry which is preliminary data.</text>
</comment>
<dbReference type="PANTHER" id="PTHR42776">
    <property type="entry name" value="SERINE PEPTIDASE S9 FAMILY MEMBER"/>
    <property type="match status" value="1"/>
</dbReference>
<proteinExistence type="inferred from homology"/>
<evidence type="ECO:0000256" key="1">
    <source>
        <dbReference type="ARBA" id="ARBA00010040"/>
    </source>
</evidence>
<name>A0A5D4UJ59_9BACI</name>
<dbReference type="Proteomes" id="UP000324269">
    <property type="component" value="Unassembled WGS sequence"/>
</dbReference>
<protein>
    <submittedName>
        <fullName evidence="6">S9 family peptidase</fullName>
    </submittedName>
</protein>